<dbReference type="InterPro" id="IPR037401">
    <property type="entry name" value="SnoaL-like"/>
</dbReference>
<feature type="domain" description="SnoaL-like" evidence="3">
    <location>
        <begin position="251"/>
        <end position="312"/>
    </location>
</feature>
<dbReference type="InterPro" id="IPR032710">
    <property type="entry name" value="NTF2-like_dom_sf"/>
</dbReference>
<keyword evidence="2" id="KW-1133">Transmembrane helix</keyword>
<feature type="transmembrane region" description="Helical" evidence="2">
    <location>
        <begin position="637"/>
        <end position="656"/>
    </location>
</feature>
<dbReference type="Proteomes" id="UP001516023">
    <property type="component" value="Unassembled WGS sequence"/>
</dbReference>
<evidence type="ECO:0000256" key="2">
    <source>
        <dbReference type="SAM" id="Phobius"/>
    </source>
</evidence>
<feature type="region of interest" description="Disordered" evidence="1">
    <location>
        <begin position="103"/>
        <end position="123"/>
    </location>
</feature>
<feature type="transmembrane region" description="Helical" evidence="2">
    <location>
        <begin position="573"/>
        <end position="596"/>
    </location>
</feature>
<dbReference type="EMBL" id="JABMIG020000044">
    <property type="protein sequence ID" value="KAL3798714.1"/>
    <property type="molecule type" value="Genomic_DNA"/>
</dbReference>
<keyword evidence="2" id="KW-0472">Membrane</keyword>
<accession>A0ABD3QE91</accession>
<keyword evidence="2" id="KW-0812">Transmembrane</keyword>
<evidence type="ECO:0000313" key="4">
    <source>
        <dbReference type="EMBL" id="KAL3798714.1"/>
    </source>
</evidence>
<dbReference type="PANTHER" id="PTHR36367">
    <property type="entry name" value="TRANSMEMBRANE PROTEIN"/>
    <property type="match status" value="1"/>
</dbReference>
<evidence type="ECO:0000313" key="5">
    <source>
        <dbReference type="Proteomes" id="UP001516023"/>
    </source>
</evidence>
<gene>
    <name evidence="4" type="ORF">HJC23_004465</name>
</gene>
<dbReference type="Gene3D" id="3.10.450.50">
    <property type="match status" value="1"/>
</dbReference>
<organism evidence="4 5">
    <name type="scientific">Cyclotella cryptica</name>
    <dbReference type="NCBI Taxonomy" id="29204"/>
    <lineage>
        <taxon>Eukaryota</taxon>
        <taxon>Sar</taxon>
        <taxon>Stramenopiles</taxon>
        <taxon>Ochrophyta</taxon>
        <taxon>Bacillariophyta</taxon>
        <taxon>Coscinodiscophyceae</taxon>
        <taxon>Thalassiosirophycidae</taxon>
        <taxon>Stephanodiscales</taxon>
        <taxon>Stephanodiscaceae</taxon>
        <taxon>Cyclotella</taxon>
    </lineage>
</organism>
<sequence>MPAMKTSLVPILAAASSTLPTGIVVAFVSPRPSRTPPPPRLAALHAGLRDLVGEYADYDDGDLNRPPYSPVVPSVRDSSNAGGSPFDFNPFVDDRSYDRNYVTRQPPFRGGGGGGGPYSYDGRNVGMDYSSSERDRYERDPRFYDTNGAGGVNNNYYARRGGGGGGGSINNNAASAVRARRQGQPLPGVVNSPNNGRRILNNNNNMNNKYGSNQRRVNDIPIPTGRSAGQLARMYTNLEEGNSNFNSLTVVERYFEAWNRRNVPLALTCFDENVYYDDTQFSKAFEGKDDLAKHLIYVADCVPESFRFVIDGLSVGPAVRRRNSMMELNRNRGRRNGGPLPQPSSGFNPVARALNGDRRLPASSSSSYERSPSSLPNLVNIAALWHVENENGPLPFARGCSFYMVNPNTNLIVEGYDFPEPAVIKPGSTGLKILSIASKLVDEPIRLVPFVVWVTYIWVVFFSNGILPGKDAFQFEARSWEEVRALSLNFFYVSPILGLKLSPSVHPCLEAVFNTLLAWAFLFMGFLSDERTGAGSDGRSYERYYEKLSQRQEEILEDGRILVPPVSLTKRNLISILPTVIGMQFLTSAFLLPYLFCRTSERSAVSSTAEMRRPRSMLTRPLYKEELDKSASVVGEWRGLGIIMGAIGLLGVYWFFNGRVAEFGPPLWESPKRMQSFMKLLSIDRVGSSFIVDLVIFAVFQGWLVDDDWKRRGRSMEDEKFLRNVAKFVPFWGLACYLTFRPKFPSRDELDIDEIDSRGFLNTRNNNGFFGDFGRNFRGDFRGDFNGYNSRRDDFNRRR</sequence>
<dbReference type="AlphaFoldDB" id="A0ABD3QE91"/>
<name>A0ABD3QE91_9STRA</name>
<proteinExistence type="predicted"/>
<protein>
    <recommendedName>
        <fullName evidence="3">SnoaL-like domain-containing protein</fullName>
    </recommendedName>
</protein>
<feature type="region of interest" description="Disordered" evidence="1">
    <location>
        <begin position="327"/>
        <end position="348"/>
    </location>
</feature>
<evidence type="ECO:0000259" key="3">
    <source>
        <dbReference type="Pfam" id="PF12680"/>
    </source>
</evidence>
<keyword evidence="5" id="KW-1185">Reference proteome</keyword>
<feature type="transmembrane region" description="Helical" evidence="2">
    <location>
        <begin position="677"/>
        <end position="701"/>
    </location>
</feature>
<dbReference type="SUPFAM" id="SSF54427">
    <property type="entry name" value="NTF2-like"/>
    <property type="match status" value="1"/>
</dbReference>
<dbReference type="PANTHER" id="PTHR36367:SF2">
    <property type="entry name" value="TRANSMEMBRANE PROTEIN"/>
    <property type="match status" value="1"/>
</dbReference>
<reference evidence="4 5" key="1">
    <citation type="journal article" date="2020" name="G3 (Bethesda)">
        <title>Improved Reference Genome for Cyclotella cryptica CCMP332, a Model for Cell Wall Morphogenesis, Salinity Adaptation, and Lipid Production in Diatoms (Bacillariophyta).</title>
        <authorList>
            <person name="Roberts W.R."/>
            <person name="Downey K.M."/>
            <person name="Ruck E.C."/>
            <person name="Traller J.C."/>
            <person name="Alverson A.J."/>
        </authorList>
    </citation>
    <scope>NUCLEOTIDE SEQUENCE [LARGE SCALE GENOMIC DNA]</scope>
    <source>
        <strain evidence="4 5">CCMP332</strain>
    </source>
</reference>
<evidence type="ECO:0000256" key="1">
    <source>
        <dbReference type="SAM" id="MobiDB-lite"/>
    </source>
</evidence>
<dbReference type="Pfam" id="PF12680">
    <property type="entry name" value="SnoaL_2"/>
    <property type="match status" value="1"/>
</dbReference>
<comment type="caution">
    <text evidence="4">The sequence shown here is derived from an EMBL/GenBank/DDBJ whole genome shotgun (WGS) entry which is preliminary data.</text>
</comment>